<dbReference type="InterPro" id="IPR013087">
    <property type="entry name" value="Znf_C2H2_type"/>
</dbReference>
<sequence>MSSLAFVTHPSVRIKGTENSYTPSQCLDDRCPVKAPHLHCPFCVKTDAYQDPVILKAHYRVKHVDKGIEFAGLKILRCCDQCDIIGIIKGEKRFKGAHWHCYRCRNGFNRRDEAIKHYKTHFRNPQTTFQIQITQDLNSPPEVRPHEDHNTSSQDAFASIENPVQEIIHPTLAQSAINLAEQNILLTGSSANRHSAVQKIKVKHDAAKKGDNCGGREDEETIMIIQGDQLESAFASHIIHPSDLSALSKTAVDSNLSWEIRFRLEEEEKNMYKAKMEEYKAQVELLQQQVSDLEAQLTQQSQLKLQDLIESLSAGEAGKQGLSQQLAKFLEQCQAQPSQDNSSELHHQIVKTEPDPSLSDTSDHSLNDQLVDPASDAHESGAVSHLNEIPEGFQVLCTTVDGHVVVTRNPNTVSGVTRRTLLSDTRNAAVVSTSGLPDSGQTLFSHILGAPGKDQTSATLSISDATVTATSLIADLSHEDHGELGILGSGHSCQMEVVTAADGLAALGTGVSSLSNNAEDNGGQGGFVMDIENGARIYVQASESLQVEQSLEEHFESKEPESKRARVT</sequence>
<keyword evidence="2" id="KW-0175">Coiled coil</keyword>
<organism evidence="5 6">
    <name type="scientific">Biomphalaria glabrata</name>
    <name type="common">Bloodfluke planorb</name>
    <name type="synonym">Freshwater snail</name>
    <dbReference type="NCBI Taxonomy" id="6526"/>
    <lineage>
        <taxon>Eukaryota</taxon>
        <taxon>Metazoa</taxon>
        <taxon>Spiralia</taxon>
        <taxon>Lophotrochozoa</taxon>
        <taxon>Mollusca</taxon>
        <taxon>Gastropoda</taxon>
        <taxon>Heterobranchia</taxon>
        <taxon>Euthyneura</taxon>
        <taxon>Panpulmonata</taxon>
        <taxon>Hygrophila</taxon>
        <taxon>Lymnaeoidea</taxon>
        <taxon>Planorbidae</taxon>
        <taxon>Biomphalaria</taxon>
    </lineage>
</organism>
<dbReference type="OrthoDB" id="9882192at2759"/>
<dbReference type="VEuPathDB" id="VectorBase:BGLB022287"/>
<feature type="domain" description="C2H2-type" evidence="4">
    <location>
        <begin position="99"/>
        <end position="126"/>
    </location>
</feature>
<protein>
    <recommendedName>
        <fullName evidence="4">C2H2-type domain-containing protein</fullName>
    </recommendedName>
</protein>
<feature type="coiled-coil region" evidence="2">
    <location>
        <begin position="262"/>
        <end position="303"/>
    </location>
</feature>
<evidence type="ECO:0000259" key="4">
    <source>
        <dbReference type="PROSITE" id="PS50157"/>
    </source>
</evidence>
<evidence type="ECO:0000313" key="5">
    <source>
        <dbReference type="EnsemblMetazoa" id="BGLB022287-PB"/>
    </source>
</evidence>
<dbReference type="PROSITE" id="PS50157">
    <property type="entry name" value="ZINC_FINGER_C2H2_2"/>
    <property type="match status" value="1"/>
</dbReference>
<dbReference type="KEGG" id="bgt:106055862"/>
<feature type="compositionally biased region" description="Basic and acidic residues" evidence="3">
    <location>
        <begin position="551"/>
        <end position="568"/>
    </location>
</feature>
<keyword evidence="1" id="KW-0863">Zinc-finger</keyword>
<evidence type="ECO:0000256" key="3">
    <source>
        <dbReference type="SAM" id="MobiDB-lite"/>
    </source>
</evidence>
<reference evidence="5" key="1">
    <citation type="submission" date="2020-05" db="UniProtKB">
        <authorList>
            <consortium name="EnsemblMetazoa"/>
        </authorList>
    </citation>
    <scope>IDENTIFICATION</scope>
    <source>
        <strain evidence="5">BB02</strain>
    </source>
</reference>
<dbReference type="VEuPathDB" id="VectorBase:BGLAX_030461"/>
<dbReference type="Proteomes" id="UP000076420">
    <property type="component" value="Unassembled WGS sequence"/>
</dbReference>
<evidence type="ECO:0000313" key="6">
    <source>
        <dbReference type="Proteomes" id="UP000076420"/>
    </source>
</evidence>
<accession>A0A2C9KQ25</accession>
<gene>
    <name evidence="5" type="primary">106055862</name>
</gene>
<keyword evidence="1" id="KW-0862">Zinc</keyword>
<dbReference type="EnsemblMetazoa" id="BGLB022287-RB">
    <property type="protein sequence ID" value="BGLB022287-PB"/>
    <property type="gene ID" value="BGLB022287"/>
</dbReference>
<dbReference type="PROSITE" id="PS00028">
    <property type="entry name" value="ZINC_FINGER_C2H2_1"/>
    <property type="match status" value="1"/>
</dbReference>
<keyword evidence="1" id="KW-0479">Metal-binding</keyword>
<name>A0A2C9KQ25_BIOGL</name>
<proteinExistence type="predicted"/>
<dbReference type="GO" id="GO:0008270">
    <property type="term" value="F:zinc ion binding"/>
    <property type="evidence" value="ECO:0007669"/>
    <property type="project" value="UniProtKB-KW"/>
</dbReference>
<evidence type="ECO:0000256" key="1">
    <source>
        <dbReference type="PROSITE-ProRule" id="PRU00042"/>
    </source>
</evidence>
<feature type="region of interest" description="Disordered" evidence="3">
    <location>
        <begin position="352"/>
        <end position="379"/>
    </location>
</feature>
<feature type="region of interest" description="Disordered" evidence="3">
    <location>
        <begin position="549"/>
        <end position="568"/>
    </location>
</feature>
<dbReference type="RefSeq" id="XP_013067804.2">
    <property type="nucleotide sequence ID" value="XM_013212350.2"/>
</dbReference>
<evidence type="ECO:0000256" key="2">
    <source>
        <dbReference type="SAM" id="Coils"/>
    </source>
</evidence>
<dbReference type="AlphaFoldDB" id="A0A2C9KQ25"/>